<dbReference type="InterPro" id="IPR000073">
    <property type="entry name" value="AB_hydrolase_1"/>
</dbReference>
<sequence>MDTTIDNSSVRFEEEYIMNSRGMKLFTCRWLPVHCEPKALIFLCHGYAMESTTSMKGCGTRLAKAGYGVYGMDYEGHGKSSGLAGYIPNFEDLVNDCSDHFTSICEKKGNLKKMRILMGESMGGAVLLLLHRKKPNYWDGAVLVAPMCKIADDIRPHPMVMNVLTKLSRVIPTWKIIPTPDIIDVAFRVQAIRDEVRSNPYCYKGKPRLLTGNQLLKVSTELETRLKEVSVPFLIVHGEDDKVTDPSVSKLLYESASSTDKTFKLYPGMWHSLIYGELPENIEIVFSDVINWIDAKIATGNSRLEIEQKRANDIKTSATSTSNYL</sequence>
<dbReference type="Gramene" id="OE9A095953T3">
    <property type="protein sequence ID" value="OE9A095953C3"/>
    <property type="gene ID" value="OE9A095953"/>
</dbReference>
<dbReference type="PANTHER" id="PTHR11614">
    <property type="entry name" value="PHOSPHOLIPASE-RELATED"/>
    <property type="match status" value="1"/>
</dbReference>
<keyword evidence="3" id="KW-1185">Reference proteome</keyword>
<dbReference type="InterPro" id="IPR029058">
    <property type="entry name" value="AB_hydrolase_fold"/>
</dbReference>
<dbReference type="Proteomes" id="UP000594638">
    <property type="component" value="Unassembled WGS sequence"/>
</dbReference>
<dbReference type="PRINTS" id="PR00111">
    <property type="entry name" value="ABHYDROLASE"/>
</dbReference>
<evidence type="ECO:0000313" key="3">
    <source>
        <dbReference type="Proteomes" id="UP000594638"/>
    </source>
</evidence>
<organism evidence="2 3">
    <name type="scientific">Olea europaea subsp. europaea</name>
    <dbReference type="NCBI Taxonomy" id="158383"/>
    <lineage>
        <taxon>Eukaryota</taxon>
        <taxon>Viridiplantae</taxon>
        <taxon>Streptophyta</taxon>
        <taxon>Embryophyta</taxon>
        <taxon>Tracheophyta</taxon>
        <taxon>Spermatophyta</taxon>
        <taxon>Magnoliopsida</taxon>
        <taxon>eudicotyledons</taxon>
        <taxon>Gunneridae</taxon>
        <taxon>Pentapetalae</taxon>
        <taxon>asterids</taxon>
        <taxon>lamiids</taxon>
        <taxon>Lamiales</taxon>
        <taxon>Oleaceae</taxon>
        <taxon>Oleeae</taxon>
        <taxon>Olea</taxon>
    </lineage>
</organism>
<comment type="caution">
    <text evidence="2">The sequence shown here is derived from an EMBL/GenBank/DDBJ whole genome shotgun (WGS) entry which is preliminary data.</text>
</comment>
<dbReference type="FunFam" id="3.40.50.1820:FF:000036">
    <property type="entry name" value="Alpha/beta-Hydrolases superfamily protein"/>
    <property type="match status" value="1"/>
</dbReference>
<evidence type="ECO:0000313" key="2">
    <source>
        <dbReference type="EMBL" id="CAA3021127.1"/>
    </source>
</evidence>
<dbReference type="InterPro" id="IPR022742">
    <property type="entry name" value="Hydrolase_4"/>
</dbReference>
<dbReference type="GO" id="GO:0016787">
    <property type="term" value="F:hydrolase activity"/>
    <property type="evidence" value="ECO:0007669"/>
    <property type="project" value="UniProtKB-ARBA"/>
</dbReference>
<dbReference type="EMBL" id="CACTIH010009049">
    <property type="protein sequence ID" value="CAA3021127.1"/>
    <property type="molecule type" value="Genomic_DNA"/>
</dbReference>
<protein>
    <submittedName>
        <fullName evidence="2">Caffeoylshikimate esterase-like</fullName>
    </submittedName>
</protein>
<accession>A0A8S0ULV6</accession>
<evidence type="ECO:0000259" key="1">
    <source>
        <dbReference type="Pfam" id="PF12146"/>
    </source>
</evidence>
<name>A0A8S0ULV6_OLEEU</name>
<dbReference type="OrthoDB" id="2498029at2759"/>
<dbReference type="InterPro" id="IPR051044">
    <property type="entry name" value="MAG_DAG_Lipase"/>
</dbReference>
<proteinExistence type="predicted"/>
<gene>
    <name evidence="2" type="ORF">OLEA9_A095953</name>
</gene>
<dbReference type="Pfam" id="PF12146">
    <property type="entry name" value="Hydrolase_4"/>
    <property type="match status" value="1"/>
</dbReference>
<dbReference type="SUPFAM" id="SSF53474">
    <property type="entry name" value="alpha/beta-Hydrolases"/>
    <property type="match status" value="1"/>
</dbReference>
<feature type="domain" description="Serine aminopeptidase S33" evidence="1">
    <location>
        <begin position="36"/>
        <end position="274"/>
    </location>
</feature>
<reference evidence="2 3" key="1">
    <citation type="submission" date="2019-12" db="EMBL/GenBank/DDBJ databases">
        <authorList>
            <person name="Alioto T."/>
            <person name="Alioto T."/>
            <person name="Gomez Garrido J."/>
        </authorList>
    </citation>
    <scope>NUCLEOTIDE SEQUENCE [LARGE SCALE GENOMIC DNA]</scope>
</reference>
<dbReference type="AlphaFoldDB" id="A0A8S0ULV6"/>
<dbReference type="Gene3D" id="3.40.50.1820">
    <property type="entry name" value="alpha/beta hydrolase"/>
    <property type="match status" value="1"/>
</dbReference>